<dbReference type="RefSeq" id="WP_271278196.1">
    <property type="nucleotide sequence ID" value="NZ_JAPNUD010000086.1"/>
</dbReference>
<dbReference type="InterPro" id="IPR049449">
    <property type="entry name" value="TesB_ACOT8-like_N"/>
</dbReference>
<feature type="region of interest" description="Disordered" evidence="1">
    <location>
        <begin position="137"/>
        <end position="159"/>
    </location>
</feature>
<comment type="caution">
    <text evidence="3">The sequence shown here is derived from an EMBL/GenBank/DDBJ whole genome shotgun (WGS) entry which is preliminary data.</text>
</comment>
<evidence type="ECO:0000256" key="1">
    <source>
        <dbReference type="SAM" id="MobiDB-lite"/>
    </source>
</evidence>
<reference evidence="3 4" key="1">
    <citation type="submission" date="2022-11" db="EMBL/GenBank/DDBJ databases">
        <title>Nonomuraea corallina sp. nov., a new species of the genus Nonomuraea isolated from sea side sediment in Thai sea.</title>
        <authorList>
            <person name="Ngamcharungchit C."/>
            <person name="Matsumoto A."/>
            <person name="Suriyachadkun C."/>
            <person name="Panbangred W."/>
            <person name="Inahashi Y."/>
            <person name="Intra B."/>
        </authorList>
    </citation>
    <scope>NUCLEOTIDE SEQUENCE [LARGE SCALE GENOMIC DNA]</scope>
    <source>
        <strain evidence="3 4">DSM 43553</strain>
    </source>
</reference>
<evidence type="ECO:0000313" key="4">
    <source>
        <dbReference type="Proteomes" id="UP001212498"/>
    </source>
</evidence>
<organism evidence="3 4">
    <name type="scientific">Nonomuraea ferruginea</name>
    <dbReference type="NCBI Taxonomy" id="46174"/>
    <lineage>
        <taxon>Bacteria</taxon>
        <taxon>Bacillati</taxon>
        <taxon>Actinomycetota</taxon>
        <taxon>Actinomycetes</taxon>
        <taxon>Streptosporangiales</taxon>
        <taxon>Streptosporangiaceae</taxon>
        <taxon>Nonomuraea</taxon>
    </lineage>
</organism>
<protein>
    <submittedName>
        <fullName evidence="3">Thioesterase family protein</fullName>
    </submittedName>
</protein>
<dbReference type="EMBL" id="JAPNUD010000086">
    <property type="protein sequence ID" value="MDA0644115.1"/>
    <property type="molecule type" value="Genomic_DNA"/>
</dbReference>
<proteinExistence type="predicted"/>
<dbReference type="Pfam" id="PF13622">
    <property type="entry name" value="4HBT_3"/>
    <property type="match status" value="1"/>
</dbReference>
<name>A0ABT4T451_9ACTN</name>
<dbReference type="Gene3D" id="2.40.160.210">
    <property type="entry name" value="Acyl-CoA thioesterase, double hotdog domain"/>
    <property type="match status" value="2"/>
</dbReference>
<evidence type="ECO:0000259" key="2">
    <source>
        <dbReference type="Pfam" id="PF13622"/>
    </source>
</evidence>
<dbReference type="SUPFAM" id="SSF54637">
    <property type="entry name" value="Thioesterase/thiol ester dehydrase-isomerase"/>
    <property type="match status" value="1"/>
</dbReference>
<dbReference type="Proteomes" id="UP001212498">
    <property type="component" value="Unassembled WGS sequence"/>
</dbReference>
<sequence>MTWPLGGPPSDVPVSREICSGTGALFGGWGLGLLADAAQRATGRRLRDLSAAFLRPVARGARLSVRCDVLTEGRALSHCRLEATDGDRPALTGTAVVEATSAAHPETAAAAGAAALLEIAGAGTVAPGGVVARPGTVTSGGVASPPRVPGPLECPERSYESGSGGAMMLDVRVAGGSPGSVLLWARVLCDVPDEVRLAVVSDHVPYLLRRTLPGRPRVTTVSASLRLFGGPVAEWVLLDVSLVARAGRTAAGRVALWQDGASLAGVAEQTMRLSA</sequence>
<keyword evidence="4" id="KW-1185">Reference proteome</keyword>
<feature type="domain" description="Acyl-CoA thioesterase-like N-terminal HotDog" evidence="2">
    <location>
        <begin position="23"/>
        <end position="96"/>
    </location>
</feature>
<gene>
    <name evidence="3" type="ORF">OUY24_26095</name>
</gene>
<dbReference type="InterPro" id="IPR042171">
    <property type="entry name" value="Acyl-CoA_hotdog"/>
</dbReference>
<evidence type="ECO:0000313" key="3">
    <source>
        <dbReference type="EMBL" id="MDA0644115.1"/>
    </source>
</evidence>
<dbReference type="InterPro" id="IPR029069">
    <property type="entry name" value="HotDog_dom_sf"/>
</dbReference>
<accession>A0ABT4T451</accession>